<dbReference type="Proteomes" id="UP001189813">
    <property type="component" value="Unassembled WGS sequence"/>
</dbReference>
<accession>A0ABM9JM77</accession>
<dbReference type="Gene3D" id="3.40.50.300">
    <property type="entry name" value="P-loop containing nucleotide triphosphate hydrolases"/>
    <property type="match status" value="1"/>
</dbReference>
<evidence type="ECO:0008006" key="3">
    <source>
        <dbReference type="Google" id="ProtNLM"/>
    </source>
</evidence>
<name>A0ABM9JM77_9RALS</name>
<gene>
    <name evidence="1" type="ORF">LMG19083_03004</name>
</gene>
<comment type="caution">
    <text evidence="1">The sequence shown here is derived from an EMBL/GenBank/DDBJ whole genome shotgun (WGS) entry which is preliminary data.</text>
</comment>
<dbReference type="EMBL" id="CATZBU010000006">
    <property type="protein sequence ID" value="CAJ0797390.1"/>
    <property type="molecule type" value="Genomic_DNA"/>
</dbReference>
<dbReference type="RefSeq" id="WP_316666541.1">
    <property type="nucleotide sequence ID" value="NZ_CATZBU010000006.1"/>
</dbReference>
<reference evidence="1 2" key="1">
    <citation type="submission" date="2023-07" db="EMBL/GenBank/DDBJ databases">
        <authorList>
            <person name="Peeters C."/>
        </authorList>
    </citation>
    <scope>NUCLEOTIDE SEQUENCE [LARGE SCALE GENOMIC DNA]</scope>
    <source>
        <strain evidence="1 2">LMG 19083</strain>
    </source>
</reference>
<dbReference type="InterPro" id="IPR027417">
    <property type="entry name" value="P-loop_NTPase"/>
</dbReference>
<dbReference type="Gene3D" id="1.25.40.10">
    <property type="entry name" value="Tetratricopeptide repeat domain"/>
    <property type="match status" value="1"/>
</dbReference>
<dbReference type="InterPro" id="IPR011990">
    <property type="entry name" value="TPR-like_helical_dom_sf"/>
</dbReference>
<dbReference type="SUPFAM" id="SSF48452">
    <property type="entry name" value="TPR-like"/>
    <property type="match status" value="1"/>
</dbReference>
<proteinExistence type="predicted"/>
<dbReference type="SUPFAM" id="SSF52540">
    <property type="entry name" value="P-loop containing nucleoside triphosphate hydrolases"/>
    <property type="match status" value="1"/>
</dbReference>
<evidence type="ECO:0000313" key="1">
    <source>
        <dbReference type="EMBL" id="CAJ0797390.1"/>
    </source>
</evidence>
<protein>
    <recommendedName>
        <fullName evidence="3">Tetratricopeptide repeat protein</fullName>
    </recommendedName>
</protein>
<evidence type="ECO:0000313" key="2">
    <source>
        <dbReference type="Proteomes" id="UP001189813"/>
    </source>
</evidence>
<sequence length="937" mass="103252">MSELIKKRVVRDLIDELANLDPVSLELVGHKVIETLENKTLVHHGINKDYKPVGYTVDTFSQDFTIVGEYSTESDYFEDSSGRKKENRFDKIEKDINHAIEKSGSTPPSTIYLVSSEEEPASFRGNFNNSKVSEENRKRVKFLDARELAKAIFRSSLDNSQAADFYRHYLPDFSQNLDRYEYYGRVPSACAHHQTEQSFIDTIRQHFAAGAQVCVVHGLSGSGKTQAAIDYVRADLPQFGNYLWISGSDWPDDTPLTAIKRSRGGVAMNVAGLFNATKTLLIIDDLGRAVTPNSFADLRTGFELGGRVLVTSQIGVPGSPIHLQLPLMSMAIGLQVLGEAEDTASETCKQFVDACRFCPLILAVTREVARIDDVPADDLYREILHDPKTVHENGGGNVMERVLRRLSTENRQALQKIANSGCTTYDSQFLRGFIGINARASLQSLAILNRTAATATLSVHDLICRVSRSGTHADHELAQAITRYLDQKRGEMTPSVLRQIHLSEDQLQAAYDAGWDAKQAGWLTYSLLQIDRPSRAELIASLKGIELNADMPIEQLLCIVDAREAASYDLDKEARAAHYQSCADDYGKIAAEAKDPDVRAEMLHHQGKALRRCSEIDAALACFDQLLKERPEWQATYGQIAHLGTQTDASADAKKQGEAAIRRLVADVQKDVYAVPLRVSLAALSRLRSYTNVSSEINADAAAVKQFGDVVALSAMEGFDQFYEAFLALTALFGYRHGETCLAVAEIFPDMLAIFPNTVHPRQWVNACEALANISIVAARSGNRVLAGKLESTMRAFTDELASTSGGDPFVARVLAKTFLAINDPTAALEATKKIPDDTKDHWLLYQQAKAELALDQTIAASTTAKRALDAAGKDPRGKTRLAIYYDLMSQGYEAGGSIPDALQSLETARRLATDDQYERQLTARIEALKARQALSD</sequence>
<organism evidence="1 2">
    <name type="scientific">Ralstonia psammae</name>
    <dbReference type="NCBI Taxonomy" id="3058598"/>
    <lineage>
        <taxon>Bacteria</taxon>
        <taxon>Pseudomonadati</taxon>
        <taxon>Pseudomonadota</taxon>
        <taxon>Betaproteobacteria</taxon>
        <taxon>Burkholderiales</taxon>
        <taxon>Burkholderiaceae</taxon>
        <taxon>Ralstonia</taxon>
    </lineage>
</organism>
<keyword evidence="2" id="KW-1185">Reference proteome</keyword>